<proteinExistence type="predicted"/>
<accession>A0ABZ1CJP5</accession>
<gene>
    <name evidence="1" type="ORF">VA613_14770</name>
</gene>
<name>A0ABZ1CJP5_9PROT</name>
<protein>
    <submittedName>
        <fullName evidence="1">Uncharacterized protein</fullName>
    </submittedName>
</protein>
<dbReference type="Proteomes" id="UP001334732">
    <property type="component" value="Chromosome"/>
</dbReference>
<organism evidence="1 2">
    <name type="scientific">Thiobacillus sedimenti</name>
    <dbReference type="NCBI Taxonomy" id="3110231"/>
    <lineage>
        <taxon>Bacteria</taxon>
        <taxon>Pseudomonadati</taxon>
        <taxon>Pseudomonadota</taxon>
        <taxon>Betaproteobacteria</taxon>
        <taxon>Nitrosomonadales</taxon>
        <taxon>Thiobacillaceae</taxon>
        <taxon>Thiobacillus</taxon>
    </lineage>
</organism>
<keyword evidence="2" id="KW-1185">Reference proteome</keyword>
<sequence>MLSNKLGDRLPCKASQHLQLAYTWVFKTEVFRKHRAKGAIRCRYIQKFNSAPIALSKLIVLRLGKNHRGQITLNYFHISISSFEGVVAEHARPSRRWQGRHRK</sequence>
<evidence type="ECO:0000313" key="1">
    <source>
        <dbReference type="EMBL" id="WRS39248.1"/>
    </source>
</evidence>
<reference evidence="1 2" key="1">
    <citation type="submission" date="2023-12" db="EMBL/GenBank/DDBJ databases">
        <title>Thiobacillus sedimentum sp. nov., a chemolithoautotrophic sulfur-oxidizing bacterium isolated from freshwater sediment.</title>
        <authorList>
            <person name="Luo J."/>
            <person name="Dai C."/>
        </authorList>
    </citation>
    <scope>NUCLEOTIDE SEQUENCE [LARGE SCALE GENOMIC DNA]</scope>
    <source>
        <strain evidence="1 2">SCUT-2</strain>
    </source>
</reference>
<evidence type="ECO:0000313" key="2">
    <source>
        <dbReference type="Proteomes" id="UP001334732"/>
    </source>
</evidence>
<dbReference type="EMBL" id="CP141769">
    <property type="protein sequence ID" value="WRS39248.1"/>
    <property type="molecule type" value="Genomic_DNA"/>
</dbReference>